<sequence length="114" mass="12947">MLQEFTEGVAARSQAIARQFKSLKVKAVAALLSLSKNDTEEDDESTKEEERSYGSMMMERLTGSPDGRVDHVLQVIKLLQFFDSLYWCVVLLTLVIKINVLHCAREWYCAIAFA</sequence>
<organism evidence="1">
    <name type="scientific">Hordeum vulgare subsp. vulgare</name>
    <name type="common">Domesticated barley</name>
    <dbReference type="NCBI Taxonomy" id="112509"/>
    <lineage>
        <taxon>Eukaryota</taxon>
        <taxon>Viridiplantae</taxon>
        <taxon>Streptophyta</taxon>
        <taxon>Embryophyta</taxon>
        <taxon>Tracheophyta</taxon>
        <taxon>Spermatophyta</taxon>
        <taxon>Magnoliopsida</taxon>
        <taxon>Liliopsida</taxon>
        <taxon>Poales</taxon>
        <taxon>Poaceae</taxon>
        <taxon>BOP clade</taxon>
        <taxon>Pooideae</taxon>
        <taxon>Triticodae</taxon>
        <taxon>Triticeae</taxon>
        <taxon>Hordeinae</taxon>
        <taxon>Hordeum</taxon>
    </lineage>
</organism>
<proteinExistence type="evidence at transcript level"/>
<evidence type="ECO:0000313" key="1">
    <source>
        <dbReference type="EMBL" id="BAJ93819.1"/>
    </source>
</evidence>
<dbReference type="AlphaFoldDB" id="F2DFE8"/>
<dbReference type="EMBL" id="AK362615">
    <property type="protein sequence ID" value="BAJ93819.1"/>
    <property type="molecule type" value="mRNA"/>
</dbReference>
<reference evidence="1" key="1">
    <citation type="journal article" date="2011" name="Plant Physiol.">
        <title>Comprehensive sequence analysis of 24,783 barley full-length cDNAs derived from 12 clone libraries.</title>
        <authorList>
            <person name="Matsumoto T."/>
            <person name="Tanaka T."/>
            <person name="Sakai H."/>
            <person name="Amano N."/>
            <person name="Kanamori H."/>
            <person name="Kurita K."/>
            <person name="Kikuta A."/>
            <person name="Kamiya K."/>
            <person name="Yamamoto M."/>
            <person name="Ikawa H."/>
            <person name="Fujii N."/>
            <person name="Hori K."/>
            <person name="Itoh T."/>
            <person name="Sato K."/>
        </authorList>
    </citation>
    <scope>NUCLEOTIDE SEQUENCE</scope>
    <source>
        <tissue evidence="1">Shoot and root</tissue>
    </source>
</reference>
<protein>
    <submittedName>
        <fullName evidence="1">Predicted protein</fullName>
    </submittedName>
</protein>
<name>F2DFE8_HORVV</name>
<accession>F2DFE8</accession>